<dbReference type="PANTHER" id="PTHR33376">
    <property type="match status" value="1"/>
</dbReference>
<name>A0A8J7UH37_9HYPH</name>
<comment type="caution">
    <text evidence="3">The sequence shown here is derived from an EMBL/GenBank/DDBJ whole genome shotgun (WGS) entry which is preliminary data.</text>
</comment>
<reference evidence="3" key="1">
    <citation type="submission" date="2021-03" db="EMBL/GenBank/DDBJ databases">
        <title>Genome sequencing and assembly of Tianweitania sediminis.</title>
        <authorList>
            <person name="Chhetri G."/>
        </authorList>
    </citation>
    <scope>NUCLEOTIDE SEQUENCE</scope>
    <source>
        <strain evidence="3">Z8</strain>
    </source>
</reference>
<dbReference type="Gene3D" id="3.40.190.170">
    <property type="entry name" value="Bacterial extracellular solute-binding protein, family 7"/>
    <property type="match status" value="1"/>
</dbReference>
<dbReference type="EMBL" id="JAGIYY010000001">
    <property type="protein sequence ID" value="MBP0437358.1"/>
    <property type="molecule type" value="Genomic_DNA"/>
</dbReference>
<evidence type="ECO:0000313" key="3">
    <source>
        <dbReference type="EMBL" id="MBP0437358.1"/>
    </source>
</evidence>
<dbReference type="PANTHER" id="PTHR33376:SF5">
    <property type="entry name" value="EXTRACYTOPLASMIC SOLUTE RECEPTOR PROTEIN"/>
    <property type="match status" value="1"/>
</dbReference>
<feature type="chain" id="PRO_5035166190" description="TRAP-T family transporter, DctP (Periplasmic binding) subunit" evidence="2">
    <location>
        <begin position="27"/>
        <end position="382"/>
    </location>
</feature>
<gene>
    <name evidence="3" type="ORF">J5Y06_01670</name>
</gene>
<keyword evidence="4" id="KW-1185">Reference proteome</keyword>
<dbReference type="InterPro" id="IPR038404">
    <property type="entry name" value="TRAP_DctP_sf"/>
</dbReference>
<dbReference type="Proteomes" id="UP000666240">
    <property type="component" value="Unassembled WGS sequence"/>
</dbReference>
<organism evidence="3 4">
    <name type="scientific">Tianweitania sediminis</name>
    <dbReference type="NCBI Taxonomy" id="1502156"/>
    <lineage>
        <taxon>Bacteria</taxon>
        <taxon>Pseudomonadati</taxon>
        <taxon>Pseudomonadota</taxon>
        <taxon>Alphaproteobacteria</taxon>
        <taxon>Hyphomicrobiales</taxon>
        <taxon>Phyllobacteriaceae</taxon>
        <taxon>Tianweitania</taxon>
    </lineage>
</organism>
<accession>A0A8J7UH37</accession>
<protein>
    <recommendedName>
        <fullName evidence="5">TRAP-T family transporter, DctP (Periplasmic binding) subunit</fullName>
    </recommendedName>
</protein>
<evidence type="ECO:0008006" key="5">
    <source>
        <dbReference type="Google" id="ProtNLM"/>
    </source>
</evidence>
<dbReference type="InterPro" id="IPR018389">
    <property type="entry name" value="DctP_fam"/>
</dbReference>
<dbReference type="Pfam" id="PF03480">
    <property type="entry name" value="DctP"/>
    <property type="match status" value="1"/>
</dbReference>
<evidence type="ECO:0000256" key="1">
    <source>
        <dbReference type="ARBA" id="ARBA00022729"/>
    </source>
</evidence>
<evidence type="ECO:0000256" key="2">
    <source>
        <dbReference type="SAM" id="SignalP"/>
    </source>
</evidence>
<feature type="signal peptide" evidence="2">
    <location>
        <begin position="1"/>
        <end position="26"/>
    </location>
</feature>
<sequence>MGIKMKVSPLIASLLAATLTAGTASATELNYAFGYPAASTVGRAADDYAAAIKERSEGELTIRNFALSLLSLAEAGPGLRDGLADIAYVVASLSPRDYPRYMLMQDMQLMVNLRETKGKESVAYAGAVTEYTMLHCPGCLEDFAGQNQVYMGGATSSINMAICNKPIKTMADLQGMKIRVSHPVVGRMFTYLGAAPVSFPPNESYEALSQGVADCTQLSLPELTNMSLADVAKAVTVDVPGGLSSNVAINNYNRDSWQALDEKQRAAALWGASQISADITWGYYADAVTNEKVAADRNIQLIKGDPEVLAKMRTFTEEDLPRTIETYRTDFGVQEADEIAKEFTALYDEWLGLVDGVDSREDLRTLFWDRIFQKVDVAQHGM</sequence>
<dbReference type="GO" id="GO:0055085">
    <property type="term" value="P:transmembrane transport"/>
    <property type="evidence" value="ECO:0007669"/>
    <property type="project" value="InterPro"/>
</dbReference>
<dbReference type="AlphaFoldDB" id="A0A8J7UH37"/>
<proteinExistence type="predicted"/>
<evidence type="ECO:0000313" key="4">
    <source>
        <dbReference type="Proteomes" id="UP000666240"/>
    </source>
</evidence>
<dbReference type="RefSeq" id="WP_209333375.1">
    <property type="nucleotide sequence ID" value="NZ_JAGIYY010000001.1"/>
</dbReference>
<keyword evidence="1 2" id="KW-0732">Signal</keyword>